<name>A0A5B7FI60_PORTR</name>
<keyword evidence="2" id="KW-1185">Reference proteome</keyword>
<organism evidence="1 2">
    <name type="scientific">Portunus trituberculatus</name>
    <name type="common">Swimming crab</name>
    <name type="synonym">Neptunus trituberculatus</name>
    <dbReference type="NCBI Taxonomy" id="210409"/>
    <lineage>
        <taxon>Eukaryota</taxon>
        <taxon>Metazoa</taxon>
        <taxon>Ecdysozoa</taxon>
        <taxon>Arthropoda</taxon>
        <taxon>Crustacea</taxon>
        <taxon>Multicrustacea</taxon>
        <taxon>Malacostraca</taxon>
        <taxon>Eumalacostraca</taxon>
        <taxon>Eucarida</taxon>
        <taxon>Decapoda</taxon>
        <taxon>Pleocyemata</taxon>
        <taxon>Brachyura</taxon>
        <taxon>Eubrachyura</taxon>
        <taxon>Portunoidea</taxon>
        <taxon>Portunidae</taxon>
        <taxon>Portuninae</taxon>
        <taxon>Portunus</taxon>
    </lineage>
</organism>
<gene>
    <name evidence="1" type="ORF">E2C01_038502</name>
</gene>
<reference evidence="1 2" key="1">
    <citation type="submission" date="2019-05" db="EMBL/GenBank/DDBJ databases">
        <title>Another draft genome of Portunus trituberculatus and its Hox gene families provides insights of decapod evolution.</title>
        <authorList>
            <person name="Jeong J.-H."/>
            <person name="Song I."/>
            <person name="Kim S."/>
            <person name="Choi T."/>
            <person name="Kim D."/>
            <person name="Ryu S."/>
            <person name="Kim W."/>
        </authorList>
    </citation>
    <scope>NUCLEOTIDE SEQUENCE [LARGE SCALE GENOMIC DNA]</scope>
    <source>
        <tissue evidence="1">Muscle</tissue>
    </source>
</reference>
<dbReference type="EMBL" id="VSRR010006453">
    <property type="protein sequence ID" value="MPC44823.1"/>
    <property type="molecule type" value="Genomic_DNA"/>
</dbReference>
<accession>A0A5B7FI60</accession>
<protein>
    <submittedName>
        <fullName evidence="1">Uncharacterized protein</fullName>
    </submittedName>
</protein>
<evidence type="ECO:0000313" key="1">
    <source>
        <dbReference type="EMBL" id="MPC44823.1"/>
    </source>
</evidence>
<comment type="caution">
    <text evidence="1">The sequence shown here is derived from an EMBL/GenBank/DDBJ whole genome shotgun (WGS) entry which is preliminary data.</text>
</comment>
<proteinExistence type="predicted"/>
<dbReference type="Proteomes" id="UP000324222">
    <property type="component" value="Unassembled WGS sequence"/>
</dbReference>
<dbReference type="AlphaFoldDB" id="A0A5B7FI60"/>
<sequence>MRRKAFFIPFYLIKLYKWNPLQTCEEHSIQGRE</sequence>
<evidence type="ECO:0000313" key="2">
    <source>
        <dbReference type="Proteomes" id="UP000324222"/>
    </source>
</evidence>